<comment type="caution">
    <text evidence="2">The sequence shown here is derived from an EMBL/GenBank/DDBJ whole genome shotgun (WGS) entry which is preliminary data.</text>
</comment>
<feature type="domain" description="Transcription regulator PadR N-terminal" evidence="1">
    <location>
        <begin position="14"/>
        <end position="82"/>
    </location>
</feature>
<dbReference type="Pfam" id="PF03551">
    <property type="entry name" value="PadR"/>
    <property type="match status" value="1"/>
</dbReference>
<proteinExistence type="predicted"/>
<gene>
    <name evidence="2" type="ORF">H9729_00640</name>
</gene>
<dbReference type="PANTHER" id="PTHR33169">
    <property type="entry name" value="PADR-FAMILY TRANSCRIPTIONAL REGULATOR"/>
    <property type="match status" value="1"/>
</dbReference>
<name>A0A9D1ZY48_9FIRM</name>
<reference evidence="2" key="1">
    <citation type="journal article" date="2021" name="PeerJ">
        <title>Extensive microbial diversity within the chicken gut microbiome revealed by metagenomics and culture.</title>
        <authorList>
            <person name="Gilroy R."/>
            <person name="Ravi A."/>
            <person name="Getino M."/>
            <person name="Pursley I."/>
            <person name="Horton D.L."/>
            <person name="Alikhan N.F."/>
            <person name="Baker D."/>
            <person name="Gharbi K."/>
            <person name="Hall N."/>
            <person name="Watson M."/>
            <person name="Adriaenssens E.M."/>
            <person name="Foster-Nyarko E."/>
            <person name="Jarju S."/>
            <person name="Secka A."/>
            <person name="Antonio M."/>
            <person name="Oren A."/>
            <person name="Chaudhuri R.R."/>
            <person name="La Ragione R."/>
            <person name="Hildebrand F."/>
            <person name="Pallen M.J."/>
        </authorList>
    </citation>
    <scope>NUCLEOTIDE SEQUENCE</scope>
    <source>
        <strain evidence="2">1345</strain>
    </source>
</reference>
<sequence length="104" mass="12018">MDAQLKKGLLDVCVLSVLRQGESYGYKIIADIAPYIEISESTLYPILKRLESTGAVTTNSREYNGRLRKYYCITQKGLQKIQEFVEDIKEFEKIYDFIVRGGRQ</sequence>
<dbReference type="Gene3D" id="1.10.10.10">
    <property type="entry name" value="Winged helix-like DNA-binding domain superfamily/Winged helix DNA-binding domain"/>
    <property type="match status" value="1"/>
</dbReference>
<dbReference type="EMBL" id="DXCQ01000007">
    <property type="protein sequence ID" value="HIY96174.1"/>
    <property type="molecule type" value="Genomic_DNA"/>
</dbReference>
<dbReference type="AlphaFoldDB" id="A0A9D1ZY48"/>
<dbReference type="InterPro" id="IPR005149">
    <property type="entry name" value="Tscrpt_reg_PadR_N"/>
</dbReference>
<evidence type="ECO:0000259" key="1">
    <source>
        <dbReference type="Pfam" id="PF03551"/>
    </source>
</evidence>
<reference evidence="2" key="2">
    <citation type="submission" date="2021-04" db="EMBL/GenBank/DDBJ databases">
        <authorList>
            <person name="Gilroy R."/>
        </authorList>
    </citation>
    <scope>NUCLEOTIDE SEQUENCE</scope>
    <source>
        <strain evidence="2">1345</strain>
    </source>
</reference>
<dbReference type="PANTHER" id="PTHR33169:SF14">
    <property type="entry name" value="TRANSCRIPTIONAL REGULATOR RV3488"/>
    <property type="match status" value="1"/>
</dbReference>
<dbReference type="SUPFAM" id="SSF46785">
    <property type="entry name" value="Winged helix' DNA-binding domain"/>
    <property type="match status" value="1"/>
</dbReference>
<accession>A0A9D1ZY48</accession>
<organism evidence="2 3">
    <name type="scientific">Candidatus Borkfalkia excrementigallinarum</name>
    <dbReference type="NCBI Taxonomy" id="2838506"/>
    <lineage>
        <taxon>Bacteria</taxon>
        <taxon>Bacillati</taxon>
        <taxon>Bacillota</taxon>
        <taxon>Clostridia</taxon>
        <taxon>Christensenellales</taxon>
        <taxon>Christensenellaceae</taxon>
        <taxon>Candidatus Borkfalkia</taxon>
    </lineage>
</organism>
<dbReference type="InterPro" id="IPR052509">
    <property type="entry name" value="Metal_resp_DNA-bind_regulator"/>
</dbReference>
<dbReference type="InterPro" id="IPR036390">
    <property type="entry name" value="WH_DNA-bd_sf"/>
</dbReference>
<evidence type="ECO:0000313" key="3">
    <source>
        <dbReference type="Proteomes" id="UP000886750"/>
    </source>
</evidence>
<dbReference type="InterPro" id="IPR036388">
    <property type="entry name" value="WH-like_DNA-bd_sf"/>
</dbReference>
<dbReference type="Proteomes" id="UP000886750">
    <property type="component" value="Unassembled WGS sequence"/>
</dbReference>
<protein>
    <submittedName>
        <fullName evidence="2">PadR family transcriptional regulator</fullName>
    </submittedName>
</protein>
<evidence type="ECO:0000313" key="2">
    <source>
        <dbReference type="EMBL" id="HIY96174.1"/>
    </source>
</evidence>